<evidence type="ECO:0000313" key="1">
    <source>
        <dbReference type="EMBL" id="TGH27849.1"/>
    </source>
</evidence>
<sequence length="328" mass="36200">MLAVWDEIERVGGAAAPGVQAKPLVVDGLKDGDILLCIQEGGIRGILLHNPGGRTPLPNTGVGRLHLVRQQFCRPGEPPKTYIRIDCLDKDLKIPFGFLANLVVDHLISGATPTRACLEAVRDFRRLLSRSGGPLPSQEEILGLTGELLLLDRLVRHRPDLWRGWNGPTGSTCDYTWGTTDIEVKASDQSGESRLTINGLNQLEPAEDRSLFIYHSILSPNPIGTIAVPQLADGIRAVVSESEEFDERLAQAGYLPEQRELWEEQRFTLHQTAMYAVTDEFPRIRRSSFPDGCLPPGITRLRFDVLLASASHLRLSEAGLTSTIRSME</sequence>
<dbReference type="InterPro" id="IPR025534">
    <property type="entry name" value="DUF4420"/>
</dbReference>
<gene>
    <name evidence="1" type="ORF">ERJ68_00450</name>
</gene>
<name>A0A524RVT9_9CHRO</name>
<comment type="caution">
    <text evidence="1">The sequence shown here is derived from an EMBL/GenBank/DDBJ whole genome shotgun (WGS) entry which is preliminary data.</text>
</comment>
<organism evidence="1 2">
    <name type="scientific">Aphanocapsa feldmannii 277cI</name>
    <dbReference type="NCBI Taxonomy" id="2507554"/>
    <lineage>
        <taxon>Bacteria</taxon>
        <taxon>Bacillati</taxon>
        <taxon>Cyanobacteriota</taxon>
        <taxon>Cyanophyceae</taxon>
        <taxon>Oscillatoriophycideae</taxon>
        <taxon>Chroococcales</taxon>
        <taxon>Microcystaceae</taxon>
        <taxon>Aphanocapsa</taxon>
    </lineage>
</organism>
<reference evidence="1 2" key="1">
    <citation type="journal article" date="2019" name="mSystems">
        <title>Life at home and on the roam: Genomic adaptions reflect the dual lifestyle of an intracellular, facultative symbiont.</title>
        <authorList>
            <person name="Burgsdorf I."/>
        </authorList>
    </citation>
    <scope>NUCLEOTIDE SEQUENCE [LARGE SCALE GENOMIC DNA]</scope>
    <source>
        <strain evidence="1">277cI</strain>
    </source>
</reference>
<dbReference type="Pfam" id="PF14390">
    <property type="entry name" value="DUF4420"/>
    <property type="match status" value="1"/>
</dbReference>
<dbReference type="Proteomes" id="UP000315454">
    <property type="component" value="Unassembled WGS sequence"/>
</dbReference>
<accession>A0A524RVT9</accession>
<protein>
    <submittedName>
        <fullName evidence="1">PD-(D/E)XK motif protein</fullName>
    </submittedName>
</protein>
<dbReference type="EMBL" id="SRMN01000004">
    <property type="protein sequence ID" value="TGH27849.1"/>
    <property type="molecule type" value="Genomic_DNA"/>
</dbReference>
<evidence type="ECO:0000313" key="2">
    <source>
        <dbReference type="Proteomes" id="UP000315454"/>
    </source>
</evidence>
<proteinExistence type="predicted"/>
<dbReference type="AlphaFoldDB" id="A0A524RVT9"/>